<dbReference type="PANTHER" id="PTHR31052">
    <property type="entry name" value="COBRA-LIKE PROTEIN 7"/>
    <property type="match status" value="1"/>
</dbReference>
<evidence type="ECO:0000313" key="2">
    <source>
        <dbReference type="EMBL" id="KAK7412058.1"/>
    </source>
</evidence>
<keyword evidence="1" id="KW-0472">Membrane</keyword>
<comment type="caution">
    <text evidence="2">The sequence shown here is derived from an EMBL/GenBank/DDBJ whole genome shotgun (WGS) entry which is preliminary data.</text>
</comment>
<feature type="transmembrane region" description="Helical" evidence="1">
    <location>
        <begin position="176"/>
        <end position="196"/>
    </location>
</feature>
<keyword evidence="1" id="KW-0812">Transmembrane</keyword>
<name>A0AAN9T1L1_PSOTE</name>
<keyword evidence="3" id="KW-1185">Reference proteome</keyword>
<proteinExistence type="predicted"/>
<evidence type="ECO:0000313" key="3">
    <source>
        <dbReference type="Proteomes" id="UP001386955"/>
    </source>
</evidence>
<dbReference type="PANTHER" id="PTHR31052:SF32">
    <property type="entry name" value="COBRA-LIKE PROTEIN 7"/>
    <property type="match status" value="1"/>
</dbReference>
<organism evidence="2 3">
    <name type="scientific">Psophocarpus tetragonolobus</name>
    <name type="common">Winged bean</name>
    <name type="synonym">Dolichos tetragonolobus</name>
    <dbReference type="NCBI Taxonomy" id="3891"/>
    <lineage>
        <taxon>Eukaryota</taxon>
        <taxon>Viridiplantae</taxon>
        <taxon>Streptophyta</taxon>
        <taxon>Embryophyta</taxon>
        <taxon>Tracheophyta</taxon>
        <taxon>Spermatophyta</taxon>
        <taxon>Magnoliopsida</taxon>
        <taxon>eudicotyledons</taxon>
        <taxon>Gunneridae</taxon>
        <taxon>Pentapetalae</taxon>
        <taxon>rosids</taxon>
        <taxon>fabids</taxon>
        <taxon>Fabales</taxon>
        <taxon>Fabaceae</taxon>
        <taxon>Papilionoideae</taxon>
        <taxon>50 kb inversion clade</taxon>
        <taxon>NPAAA clade</taxon>
        <taxon>indigoferoid/millettioid clade</taxon>
        <taxon>Phaseoleae</taxon>
        <taxon>Psophocarpus</taxon>
    </lineage>
</organism>
<gene>
    <name evidence="2" type="ORF">VNO78_03504</name>
</gene>
<dbReference type="EMBL" id="JAYMYS010000001">
    <property type="protein sequence ID" value="KAK7412058.1"/>
    <property type="molecule type" value="Genomic_DNA"/>
</dbReference>
<protein>
    <submittedName>
        <fullName evidence="2">Uncharacterized protein</fullName>
    </submittedName>
</protein>
<keyword evidence="1" id="KW-1133">Transmembrane helix</keyword>
<dbReference type="AlphaFoldDB" id="A0AAN9T1L1"/>
<accession>A0AAN9T1L1</accession>
<dbReference type="Proteomes" id="UP001386955">
    <property type="component" value="Unassembled WGS sequence"/>
</dbReference>
<reference evidence="2 3" key="1">
    <citation type="submission" date="2024-01" db="EMBL/GenBank/DDBJ databases">
        <title>The genomes of 5 underutilized Papilionoideae crops provide insights into root nodulation and disease resistanc.</title>
        <authorList>
            <person name="Jiang F."/>
        </authorList>
    </citation>
    <scope>NUCLEOTIDE SEQUENCE [LARGE SCALE GENOMIC DNA]</scope>
    <source>
        <strain evidence="2">DUOXIRENSHENG_FW03</strain>
        <tissue evidence="2">Leaves</tissue>
    </source>
</reference>
<evidence type="ECO:0000256" key="1">
    <source>
        <dbReference type="SAM" id="Phobius"/>
    </source>
</evidence>
<sequence>MPKSLFVTSTSDLYLLSPKKLYHTTTSTMLVPDDVMESARTYNHHNIYVLANSTTLPASVGNGIVFTEYPMTDLKIVVKIADNLTQMQVQINLVNTVFGVVPPSVPMPKSINLTNDGFLCCKSNAQVLALIRAFFGAYMHNSEARLVHCLHAQTGQLVVHVDDNALRCPSYIGYEGFVGTITVGGLLVFMVMLGLLKILRLSCFVILHGVELA</sequence>